<dbReference type="Gene3D" id="3.40.50.150">
    <property type="entry name" value="Vaccinia Virus protein VP39"/>
    <property type="match status" value="1"/>
</dbReference>
<feature type="region of interest" description="Disordered" evidence="1">
    <location>
        <begin position="1184"/>
        <end position="1203"/>
    </location>
</feature>
<evidence type="ECO:0000259" key="2">
    <source>
        <dbReference type="Pfam" id="PF08241"/>
    </source>
</evidence>
<dbReference type="PANTHER" id="PTHR43591:SF92">
    <property type="entry name" value="METHYLTRANSFERASE TYPE 11 DOMAIN-CONTAINING PROTEIN"/>
    <property type="match status" value="1"/>
</dbReference>
<dbReference type="PANTHER" id="PTHR43591">
    <property type="entry name" value="METHYLTRANSFERASE"/>
    <property type="match status" value="1"/>
</dbReference>
<dbReference type="EMBL" id="JAVRRJ010000003">
    <property type="protein sequence ID" value="KAK5086471.1"/>
    <property type="molecule type" value="Genomic_DNA"/>
</dbReference>
<dbReference type="AlphaFoldDB" id="A0AAN7T0B8"/>
<sequence length="1268" mass="138228">MSFLAPTTYTAPPRLGRGRPLKTISEYEECNFGLKSDSEGDDSDRTIIARPAGLDARLAAAKCGLSGASNSTASSPVASSPCSEGSSIDESIQQQGGRFSLTDSDAGTVFSEDCPSLAGSNDTTFYTNSSRNSTSSDQSGRATRNRYPGILIPRDSWVGENIIKEVTLGMSPAQKILLSPQALSALPQNVPALHAPPSFGDRSSIASNSPAILAISSAPVTPDHQNNIPAPGAAWGAGAAAEDALPLQTPIEIAIDEHHSILVSPREPQYPSERGSTDYSTDWSDIVVRFPRIPGATPQETTPVEHDLSDLRGFNVQPSEHGVQLPTDAMKLLHNLTRSYSPDSISHQSGTSRAKQEMRERSDAGSRPRSASAVPETPTFSDYSFSQLSIPSPGGFFSSLQASSRATWCFPAQSRAPSMPSSAVAENFYELPWGRTSTTIETILEVPDRELTDGPPTARQTELGVPDEYRADSEEDDDLYGSHESVQVPAPQMSPGMRYEYDDAYEDGLKQAAEVNIDRTGDWLSAQTSYMSALRESNPMNDPADYIPQTPHPLNDSPIDNGESPARKAVRFLEEAINVSENTVTKKQIIADIEPRDRVFLQAFENCYSQKGRKDTFLQGTSRLESVNNSRLTMPLRHVHTLLNTHTTETLQAHNRPKYRGPFGQNPRATGNFQKTPEQILFAEAERKQRAVEHILPTMWSIEAQRQVLHKGHLFACPAAVTRLASESSRPRRVLDLAGAATGSWAWLAARKWANAEVVTVQTRTQALLASQCMCTATGSTAPIKAEGPSNHKVITVPALWKLPFKDNSFDVVTARTLHMFLRSRPVPEVVSINEWDLTLKECMRVLKPGGILDFVLLDSKIVNNNSENKSKHSRDNSEEATASISPTAAYGQGLTSPPPTATFAATTSLLNPPKINFGRDLSKNGYDADGGCSKIAQRLEDAGFTNVKRQWIGLPLGRTGATHDNVAASYEIFDAAAAAESKTKDAQAGLQRSKIGSVNHANGRSRTPFPPAPRPISEVSTISRILEQYSNVEAVHGPVGSTAEVSDIAGLLGTMMWEEWLVRHRLEVLNGRSNIKRRDNTEAVDPNFEATNLLYGINDVLAAGYDKGACFRAVVGWARKPRRTAPSQPQPQPQPQPKPQAKPRSRPRLQMAQQHVPFTIKTSPSTSQSHRESSYHNRAARLARSNPIFDGYPPDETPTTASTMTPLAHQYYARSSRLQFHTPIEQVRQDLTLDTRGIDPGSHGSPQFTESAVERGEVGTIPMMIVE</sequence>
<dbReference type="InterPro" id="IPR013216">
    <property type="entry name" value="Methyltransf_11"/>
</dbReference>
<feature type="compositionally biased region" description="Basic and acidic residues" evidence="1">
    <location>
        <begin position="354"/>
        <end position="366"/>
    </location>
</feature>
<feature type="compositionally biased region" description="Polar residues" evidence="1">
    <location>
        <begin position="1"/>
        <end position="10"/>
    </location>
</feature>
<evidence type="ECO:0000256" key="1">
    <source>
        <dbReference type="SAM" id="MobiDB-lite"/>
    </source>
</evidence>
<dbReference type="GO" id="GO:0008757">
    <property type="term" value="F:S-adenosylmethionine-dependent methyltransferase activity"/>
    <property type="evidence" value="ECO:0007669"/>
    <property type="project" value="InterPro"/>
</dbReference>
<gene>
    <name evidence="3" type="ORF">LTR05_003639</name>
</gene>
<dbReference type="Proteomes" id="UP001309876">
    <property type="component" value="Unassembled WGS sequence"/>
</dbReference>
<feature type="region of interest" description="Disordered" evidence="1">
    <location>
        <begin position="866"/>
        <end position="898"/>
    </location>
</feature>
<dbReference type="SUPFAM" id="SSF53335">
    <property type="entry name" value="S-adenosyl-L-methionine-dependent methyltransferases"/>
    <property type="match status" value="1"/>
</dbReference>
<comment type="caution">
    <text evidence="3">The sequence shown here is derived from an EMBL/GenBank/DDBJ whole genome shotgun (WGS) entry which is preliminary data.</text>
</comment>
<feature type="region of interest" description="Disordered" evidence="1">
    <location>
        <begin position="1122"/>
        <end position="1178"/>
    </location>
</feature>
<feature type="region of interest" description="Disordered" evidence="1">
    <location>
        <begin position="1"/>
        <end position="20"/>
    </location>
</feature>
<organism evidence="3 4">
    <name type="scientific">Lithohypha guttulata</name>
    <dbReference type="NCBI Taxonomy" id="1690604"/>
    <lineage>
        <taxon>Eukaryota</taxon>
        <taxon>Fungi</taxon>
        <taxon>Dikarya</taxon>
        <taxon>Ascomycota</taxon>
        <taxon>Pezizomycotina</taxon>
        <taxon>Eurotiomycetes</taxon>
        <taxon>Chaetothyriomycetidae</taxon>
        <taxon>Chaetothyriales</taxon>
        <taxon>Trichomeriaceae</taxon>
        <taxon>Lithohypha</taxon>
    </lineage>
</organism>
<feature type="region of interest" description="Disordered" evidence="1">
    <location>
        <begin position="66"/>
        <end position="104"/>
    </location>
</feature>
<feature type="compositionally biased region" description="Polar residues" evidence="1">
    <location>
        <begin position="340"/>
        <end position="353"/>
    </location>
</feature>
<feature type="compositionally biased region" description="Low complexity" evidence="1">
    <location>
        <begin position="123"/>
        <end position="139"/>
    </location>
</feature>
<feature type="compositionally biased region" description="Low complexity" evidence="1">
    <location>
        <begin position="68"/>
        <end position="86"/>
    </location>
</feature>
<keyword evidence="4" id="KW-1185">Reference proteome</keyword>
<evidence type="ECO:0000313" key="4">
    <source>
        <dbReference type="Proteomes" id="UP001309876"/>
    </source>
</evidence>
<feature type="compositionally biased region" description="Pro residues" evidence="1">
    <location>
        <begin position="1129"/>
        <end position="1141"/>
    </location>
</feature>
<protein>
    <recommendedName>
        <fullName evidence="2">Methyltransferase type 11 domain-containing protein</fullName>
    </recommendedName>
</protein>
<proteinExistence type="predicted"/>
<reference evidence="3 4" key="1">
    <citation type="submission" date="2023-08" db="EMBL/GenBank/DDBJ databases">
        <title>Black Yeasts Isolated from many extreme environments.</title>
        <authorList>
            <person name="Coleine C."/>
            <person name="Stajich J.E."/>
            <person name="Selbmann L."/>
        </authorList>
    </citation>
    <scope>NUCLEOTIDE SEQUENCE [LARGE SCALE GENOMIC DNA]</scope>
    <source>
        <strain evidence="3 4">CCFEE 5910</strain>
    </source>
</reference>
<evidence type="ECO:0000313" key="3">
    <source>
        <dbReference type="EMBL" id="KAK5086471.1"/>
    </source>
</evidence>
<dbReference type="Pfam" id="PF08241">
    <property type="entry name" value="Methyltransf_11"/>
    <property type="match status" value="1"/>
</dbReference>
<feature type="region of interest" description="Disordered" evidence="1">
    <location>
        <begin position="340"/>
        <end position="378"/>
    </location>
</feature>
<name>A0AAN7T0B8_9EURO</name>
<dbReference type="InterPro" id="IPR029063">
    <property type="entry name" value="SAM-dependent_MTases_sf"/>
</dbReference>
<feature type="compositionally biased region" description="Basic and acidic residues" evidence="1">
    <location>
        <begin position="869"/>
        <end position="878"/>
    </location>
</feature>
<feature type="compositionally biased region" description="Polar residues" evidence="1">
    <location>
        <begin position="88"/>
        <end position="104"/>
    </location>
</feature>
<feature type="region of interest" description="Disordered" evidence="1">
    <location>
        <begin position="121"/>
        <end position="146"/>
    </location>
</feature>
<feature type="domain" description="Methyltransferase type 11" evidence="2">
    <location>
        <begin position="797"/>
        <end position="853"/>
    </location>
</feature>
<accession>A0AAN7T0B8</accession>